<dbReference type="PANTHER" id="PTHR42709:SF11">
    <property type="entry name" value="DEDA FAMILY PROTEIN"/>
    <property type="match status" value="1"/>
</dbReference>
<feature type="transmembrane region" description="Helical" evidence="1">
    <location>
        <begin position="172"/>
        <end position="191"/>
    </location>
</feature>
<dbReference type="InterPro" id="IPR032816">
    <property type="entry name" value="VTT_dom"/>
</dbReference>
<dbReference type="PANTHER" id="PTHR42709">
    <property type="entry name" value="ALKALINE PHOSPHATASE LIKE PROTEIN"/>
    <property type="match status" value="1"/>
</dbReference>
<feature type="transmembrane region" description="Helical" evidence="1">
    <location>
        <begin position="54"/>
        <end position="76"/>
    </location>
</feature>
<evidence type="ECO:0000313" key="3">
    <source>
        <dbReference type="EMBL" id="VAW74593.1"/>
    </source>
</evidence>
<evidence type="ECO:0000256" key="1">
    <source>
        <dbReference type="SAM" id="Phobius"/>
    </source>
</evidence>
<name>A0A3B0YEL7_9ZZZZ</name>
<protein>
    <submittedName>
        <fullName evidence="3">FIG139438: lipoprotein B</fullName>
    </submittedName>
</protein>
<gene>
    <name evidence="3" type="ORF">MNBD_GAMMA14-418</name>
</gene>
<sequence length="193" mass="21614">MKLFTRLYDMTLSWSRHRYAPQYLGALSFAESSFFPIPPDVMLMPMVLAKPHRAMYYATLTTLMSVVGGMAGYAIGHFALEWVQPLIGEGGRWAEAYTIATGWFRHWGFWAVLIAGFSPIPYKVFTISAGALSMSFIPFVLASAAGRGGRFFLVAGLLAWGGEAMEARIRRYVEWIGWSLVALGVTAWWLIRD</sequence>
<feature type="domain" description="VTT" evidence="2">
    <location>
        <begin position="40"/>
        <end position="157"/>
    </location>
</feature>
<dbReference type="GO" id="GO:0005886">
    <property type="term" value="C:plasma membrane"/>
    <property type="evidence" value="ECO:0007669"/>
    <property type="project" value="TreeGrafter"/>
</dbReference>
<keyword evidence="3" id="KW-0449">Lipoprotein</keyword>
<accession>A0A3B0YEL7</accession>
<dbReference type="AlphaFoldDB" id="A0A3B0YEL7"/>
<dbReference type="EMBL" id="UOFM01000099">
    <property type="protein sequence ID" value="VAW74593.1"/>
    <property type="molecule type" value="Genomic_DNA"/>
</dbReference>
<feature type="transmembrane region" description="Helical" evidence="1">
    <location>
        <begin position="124"/>
        <end position="142"/>
    </location>
</feature>
<dbReference type="InterPro" id="IPR051311">
    <property type="entry name" value="DedA_domain"/>
</dbReference>
<keyword evidence="1" id="KW-1133">Transmembrane helix</keyword>
<reference evidence="3" key="1">
    <citation type="submission" date="2018-06" db="EMBL/GenBank/DDBJ databases">
        <authorList>
            <person name="Zhirakovskaya E."/>
        </authorList>
    </citation>
    <scope>NUCLEOTIDE SEQUENCE</scope>
</reference>
<proteinExistence type="predicted"/>
<organism evidence="3">
    <name type="scientific">hydrothermal vent metagenome</name>
    <dbReference type="NCBI Taxonomy" id="652676"/>
    <lineage>
        <taxon>unclassified sequences</taxon>
        <taxon>metagenomes</taxon>
        <taxon>ecological metagenomes</taxon>
    </lineage>
</organism>
<keyword evidence="1" id="KW-0472">Membrane</keyword>
<evidence type="ECO:0000259" key="2">
    <source>
        <dbReference type="Pfam" id="PF09335"/>
    </source>
</evidence>
<keyword evidence="1" id="KW-0812">Transmembrane</keyword>
<dbReference type="Pfam" id="PF09335">
    <property type="entry name" value="VTT_dom"/>
    <property type="match status" value="1"/>
</dbReference>